<gene>
    <name evidence="2" type="ORF">DOK78_002743</name>
</gene>
<feature type="domain" description="N-acetyltransferase" evidence="1">
    <location>
        <begin position="12"/>
        <end position="157"/>
    </location>
</feature>
<reference evidence="2 3" key="1">
    <citation type="submission" date="2021-03" db="EMBL/GenBank/DDBJ databases">
        <authorList>
            <person name="Gilmore M.S."/>
            <person name="Schwartzman J."/>
            <person name="Van Tyne D."/>
            <person name="Martin M."/>
            <person name="Earl A.M."/>
            <person name="Manson A.L."/>
            <person name="Straub T."/>
            <person name="Salamzade R."/>
            <person name="Saavedra J."/>
            <person name="Lebreton F."/>
            <person name="Prichula J."/>
            <person name="Schaufler K."/>
            <person name="Gaca A."/>
            <person name="Sgardioli B."/>
            <person name="Wagenaar J."/>
            <person name="Strong T."/>
        </authorList>
    </citation>
    <scope>NUCLEOTIDE SEQUENCE [LARGE SCALE GENOMIC DNA]</scope>
    <source>
        <strain evidence="2 3">DIV2402</strain>
    </source>
</reference>
<dbReference type="RefSeq" id="WP_207941745.1">
    <property type="nucleotide sequence ID" value="NZ_CP147251.1"/>
</dbReference>
<evidence type="ECO:0000313" key="2">
    <source>
        <dbReference type="EMBL" id="WYJ78087.1"/>
    </source>
</evidence>
<dbReference type="CDD" id="cd04301">
    <property type="entry name" value="NAT_SF"/>
    <property type="match status" value="1"/>
</dbReference>
<name>A0ABZ2SRC8_9ENTE</name>
<dbReference type="InterPro" id="IPR000182">
    <property type="entry name" value="GNAT_dom"/>
</dbReference>
<dbReference type="Gene3D" id="3.40.630.30">
    <property type="match status" value="1"/>
</dbReference>
<organism evidence="2 3">
    <name type="scientific">Candidatus Enterococcus lowellii</name>
    <dbReference type="NCBI Taxonomy" id="2230877"/>
    <lineage>
        <taxon>Bacteria</taxon>
        <taxon>Bacillati</taxon>
        <taxon>Bacillota</taxon>
        <taxon>Bacilli</taxon>
        <taxon>Lactobacillales</taxon>
        <taxon>Enterococcaceae</taxon>
        <taxon>Enterococcus</taxon>
    </lineage>
</organism>
<dbReference type="SUPFAM" id="SSF55729">
    <property type="entry name" value="Acyl-CoA N-acyltransferases (Nat)"/>
    <property type="match status" value="1"/>
</dbReference>
<accession>A0ABZ2SRC8</accession>
<dbReference type="Pfam" id="PF00583">
    <property type="entry name" value="Acetyltransf_1"/>
    <property type="match status" value="1"/>
</dbReference>
<protein>
    <recommendedName>
        <fullName evidence="1">N-acetyltransferase domain-containing protein</fullName>
    </recommendedName>
</protein>
<sequence>MQLIPVKENELSEVLHIQKMAFKKLYETYHDHQTSPYTQTFKRLAEKYHQSNNYFFFIVTSEKIGFIRIVLNDMQTHARISPIAILPEQENHGFGQQALALAEKHFSEIKRWQLSTILQEEKLVHFYQKAGYIQQKEVHPIQENMTITFFNKEILLENKLC</sequence>
<evidence type="ECO:0000259" key="1">
    <source>
        <dbReference type="PROSITE" id="PS51186"/>
    </source>
</evidence>
<dbReference type="EMBL" id="CP147251">
    <property type="protein sequence ID" value="WYJ78087.1"/>
    <property type="molecule type" value="Genomic_DNA"/>
</dbReference>
<dbReference type="InterPro" id="IPR016181">
    <property type="entry name" value="Acyl_CoA_acyltransferase"/>
</dbReference>
<evidence type="ECO:0000313" key="3">
    <source>
        <dbReference type="Proteomes" id="UP000664701"/>
    </source>
</evidence>
<keyword evidence="3" id="KW-1185">Reference proteome</keyword>
<dbReference type="PROSITE" id="PS51186">
    <property type="entry name" value="GNAT"/>
    <property type="match status" value="1"/>
</dbReference>
<proteinExistence type="predicted"/>
<dbReference type="Proteomes" id="UP000664701">
    <property type="component" value="Chromosome"/>
</dbReference>
<reference evidence="2 3" key="2">
    <citation type="submission" date="2024-03" db="EMBL/GenBank/DDBJ databases">
        <title>The Genome Sequence of Enterococcus sp. DIV2402.</title>
        <authorList>
            <consortium name="The Broad Institute Genomics Platform"/>
            <consortium name="The Broad Institute Microbial Omics Core"/>
            <consortium name="The Broad Institute Genomic Center for Infectious Diseases"/>
            <person name="Earl A."/>
            <person name="Manson A."/>
            <person name="Gilmore M."/>
            <person name="Schwartman J."/>
            <person name="Shea T."/>
            <person name="Abouelleil A."/>
            <person name="Cao P."/>
            <person name="Chapman S."/>
            <person name="Cusick C."/>
            <person name="Young S."/>
            <person name="Neafsey D."/>
            <person name="Nusbaum C."/>
            <person name="Birren B."/>
        </authorList>
    </citation>
    <scope>NUCLEOTIDE SEQUENCE [LARGE SCALE GENOMIC DNA]</scope>
    <source>
        <strain evidence="2 3">DIV2402</strain>
    </source>
</reference>